<dbReference type="EMBL" id="VOAJ01005919">
    <property type="protein sequence ID" value="KAF0873309.1"/>
    <property type="molecule type" value="Genomic_DNA"/>
</dbReference>
<feature type="chain" id="PRO_5026356255" evidence="3">
    <location>
        <begin position="22"/>
        <end position="137"/>
    </location>
</feature>
<sequence length="137" mass="15261">MGTRLLCCVTLCLLGAGHTGAGVLQSPRHKVTMRGWNVTFRCDPISGHQVLYWYRQARGQGPEFLISFENHREYDSSGMPKNDRFQAKRPEGTDSTLQIQRAEPGDSAVYLCASSLTTVGHSHLLPLHQPHTSLCRL</sequence>
<dbReference type="InterPro" id="IPR013106">
    <property type="entry name" value="Ig_V-set"/>
</dbReference>
<gene>
    <name evidence="5" type="primary">Tcrb_1</name>
    <name evidence="5" type="ORF">FOF47_R00524</name>
</gene>
<evidence type="ECO:0000256" key="1">
    <source>
        <dbReference type="ARBA" id="ARBA00022729"/>
    </source>
</evidence>
<accession>A0A6G1ABW3</accession>
<feature type="signal peptide" evidence="3">
    <location>
        <begin position="1"/>
        <end position="21"/>
    </location>
</feature>
<evidence type="ECO:0000256" key="3">
    <source>
        <dbReference type="SAM" id="SignalP"/>
    </source>
</evidence>
<keyword evidence="2" id="KW-0391">Immunity</keyword>
<evidence type="ECO:0000313" key="5">
    <source>
        <dbReference type="EMBL" id="KAF0873309.1"/>
    </source>
</evidence>
<dbReference type="AlphaFoldDB" id="A0A6G1ABW3"/>
<dbReference type="GO" id="GO:0002376">
    <property type="term" value="P:immune system process"/>
    <property type="evidence" value="ECO:0007669"/>
    <property type="project" value="UniProtKB-KW"/>
</dbReference>
<organism evidence="5 6">
    <name type="scientific">Crocuta crocuta</name>
    <name type="common">Spotted hyena</name>
    <dbReference type="NCBI Taxonomy" id="9678"/>
    <lineage>
        <taxon>Eukaryota</taxon>
        <taxon>Metazoa</taxon>
        <taxon>Chordata</taxon>
        <taxon>Craniata</taxon>
        <taxon>Vertebrata</taxon>
        <taxon>Euteleostomi</taxon>
        <taxon>Mammalia</taxon>
        <taxon>Eutheria</taxon>
        <taxon>Laurasiatheria</taxon>
        <taxon>Carnivora</taxon>
        <taxon>Feliformia</taxon>
        <taxon>Hyaenidae</taxon>
        <taxon>Crocuta</taxon>
    </lineage>
</organism>
<dbReference type="InterPro" id="IPR007110">
    <property type="entry name" value="Ig-like_dom"/>
</dbReference>
<evidence type="ECO:0000313" key="6">
    <source>
        <dbReference type="Proteomes" id="UP000475037"/>
    </source>
</evidence>
<dbReference type="SUPFAM" id="SSF48726">
    <property type="entry name" value="Immunoglobulin"/>
    <property type="match status" value="1"/>
</dbReference>
<dbReference type="InterPro" id="IPR050413">
    <property type="entry name" value="TCR_beta_variable"/>
</dbReference>
<evidence type="ECO:0000256" key="2">
    <source>
        <dbReference type="ARBA" id="ARBA00022859"/>
    </source>
</evidence>
<dbReference type="PROSITE" id="PS50835">
    <property type="entry name" value="IG_LIKE"/>
    <property type="match status" value="1"/>
</dbReference>
<dbReference type="SMART" id="SM00406">
    <property type="entry name" value="IGv"/>
    <property type="match status" value="1"/>
</dbReference>
<dbReference type="SMART" id="SM00409">
    <property type="entry name" value="IG"/>
    <property type="match status" value="1"/>
</dbReference>
<dbReference type="PANTHER" id="PTHR23268">
    <property type="entry name" value="T-CELL RECEPTOR BETA CHAIN"/>
    <property type="match status" value="1"/>
</dbReference>
<reference evidence="5 6" key="1">
    <citation type="submission" date="2019-11" db="EMBL/GenBank/DDBJ databases">
        <authorList>
            <person name="Yang C."/>
            <person name="Li F."/>
        </authorList>
    </citation>
    <scope>NUCLEOTIDE SEQUENCE [LARGE SCALE GENOMIC DNA]</scope>
    <source>
        <strain evidence="5">KB4526</strain>
        <tissue evidence="5">Muscle</tissue>
    </source>
</reference>
<dbReference type="InterPro" id="IPR013783">
    <property type="entry name" value="Ig-like_fold"/>
</dbReference>
<keyword evidence="6" id="KW-1185">Reference proteome</keyword>
<dbReference type="InterPro" id="IPR003599">
    <property type="entry name" value="Ig_sub"/>
</dbReference>
<name>A0A6G1ABW3_CROCR</name>
<proteinExistence type="predicted"/>
<dbReference type="GO" id="GO:0005886">
    <property type="term" value="C:plasma membrane"/>
    <property type="evidence" value="ECO:0007669"/>
    <property type="project" value="TreeGrafter"/>
</dbReference>
<dbReference type="Gene3D" id="2.60.40.10">
    <property type="entry name" value="Immunoglobulins"/>
    <property type="match status" value="1"/>
</dbReference>
<dbReference type="GO" id="GO:0007166">
    <property type="term" value="P:cell surface receptor signaling pathway"/>
    <property type="evidence" value="ECO:0007669"/>
    <property type="project" value="TreeGrafter"/>
</dbReference>
<dbReference type="Pfam" id="PF07686">
    <property type="entry name" value="V-set"/>
    <property type="match status" value="1"/>
</dbReference>
<comment type="caution">
    <text evidence="5">The sequence shown here is derived from an EMBL/GenBank/DDBJ whole genome shotgun (WGS) entry which is preliminary data.</text>
</comment>
<feature type="non-terminal residue" evidence="5">
    <location>
        <position position="1"/>
    </location>
</feature>
<evidence type="ECO:0000259" key="4">
    <source>
        <dbReference type="PROSITE" id="PS50835"/>
    </source>
</evidence>
<feature type="non-terminal residue" evidence="5">
    <location>
        <position position="137"/>
    </location>
</feature>
<dbReference type="PANTHER" id="PTHR23268:SF20">
    <property type="entry name" value="T CELL RECEPTOR BETA VARIABLE 7-4-RELATED"/>
    <property type="match status" value="1"/>
</dbReference>
<feature type="domain" description="Ig-like" evidence="4">
    <location>
        <begin position="21"/>
        <end position="112"/>
    </location>
</feature>
<dbReference type="InterPro" id="IPR036179">
    <property type="entry name" value="Ig-like_dom_sf"/>
</dbReference>
<protein>
    <submittedName>
        <fullName evidence="5">TVB2 protein</fullName>
    </submittedName>
</protein>
<keyword evidence="1 3" id="KW-0732">Signal</keyword>
<dbReference type="Proteomes" id="UP000475037">
    <property type="component" value="Unassembled WGS sequence"/>
</dbReference>